<dbReference type="Proteomes" id="UP000467841">
    <property type="component" value="Unassembled WGS sequence"/>
</dbReference>
<gene>
    <name evidence="1" type="ORF">MERR_LOCUS18882</name>
</gene>
<evidence type="ECO:0000313" key="1">
    <source>
        <dbReference type="EMBL" id="CAA7031647.1"/>
    </source>
</evidence>
<comment type="caution">
    <text evidence="1">The sequence shown here is derived from an EMBL/GenBank/DDBJ whole genome shotgun (WGS) entry which is preliminary data.</text>
</comment>
<organism evidence="1 2">
    <name type="scientific">Microthlaspi erraticum</name>
    <dbReference type="NCBI Taxonomy" id="1685480"/>
    <lineage>
        <taxon>Eukaryota</taxon>
        <taxon>Viridiplantae</taxon>
        <taxon>Streptophyta</taxon>
        <taxon>Embryophyta</taxon>
        <taxon>Tracheophyta</taxon>
        <taxon>Spermatophyta</taxon>
        <taxon>Magnoliopsida</taxon>
        <taxon>eudicotyledons</taxon>
        <taxon>Gunneridae</taxon>
        <taxon>Pentapetalae</taxon>
        <taxon>rosids</taxon>
        <taxon>malvids</taxon>
        <taxon>Brassicales</taxon>
        <taxon>Brassicaceae</taxon>
        <taxon>Coluteocarpeae</taxon>
        <taxon>Microthlaspi</taxon>
    </lineage>
</organism>
<dbReference type="EMBL" id="CACVBM020001108">
    <property type="protein sequence ID" value="CAA7031647.1"/>
    <property type="molecule type" value="Genomic_DNA"/>
</dbReference>
<name>A0A6D2J388_9BRAS</name>
<sequence length="93" mass="11187">MQREKLHMREIERLQTMQGEKLDMRCAKKRLGLKNWLLVLLMRRRTTIMTTNELLLVHQIQMVKKKKFRAVLMIGGEEEVGKSRLDKFFESIK</sequence>
<reference evidence="1" key="1">
    <citation type="submission" date="2020-01" db="EMBL/GenBank/DDBJ databases">
        <authorList>
            <person name="Mishra B."/>
        </authorList>
    </citation>
    <scope>NUCLEOTIDE SEQUENCE [LARGE SCALE GENOMIC DNA]</scope>
</reference>
<accession>A0A6D2J388</accession>
<evidence type="ECO:0000313" key="2">
    <source>
        <dbReference type="Proteomes" id="UP000467841"/>
    </source>
</evidence>
<protein>
    <submittedName>
        <fullName evidence="1">Uncharacterized protein</fullName>
    </submittedName>
</protein>
<dbReference type="AlphaFoldDB" id="A0A6D2J388"/>
<keyword evidence="2" id="KW-1185">Reference proteome</keyword>
<proteinExistence type="predicted"/>